<comment type="caution">
    <text evidence="1">The sequence shown here is derived from an EMBL/GenBank/DDBJ whole genome shotgun (WGS) entry which is preliminary data.</text>
</comment>
<dbReference type="Proteomes" id="UP001140087">
    <property type="component" value="Unassembled WGS sequence"/>
</dbReference>
<keyword evidence="2" id="KW-1185">Reference proteome</keyword>
<organism evidence="1 2">
    <name type="scientific">Coemansia helicoidea</name>
    <dbReference type="NCBI Taxonomy" id="1286919"/>
    <lineage>
        <taxon>Eukaryota</taxon>
        <taxon>Fungi</taxon>
        <taxon>Fungi incertae sedis</taxon>
        <taxon>Zoopagomycota</taxon>
        <taxon>Kickxellomycotina</taxon>
        <taxon>Kickxellomycetes</taxon>
        <taxon>Kickxellales</taxon>
        <taxon>Kickxellaceae</taxon>
        <taxon>Coemansia</taxon>
    </lineage>
</organism>
<reference evidence="1" key="1">
    <citation type="submission" date="2022-07" db="EMBL/GenBank/DDBJ databases">
        <title>Phylogenomic reconstructions and comparative analyses of Kickxellomycotina fungi.</title>
        <authorList>
            <person name="Reynolds N.K."/>
            <person name="Stajich J.E."/>
            <person name="Barry K."/>
            <person name="Grigoriev I.V."/>
            <person name="Crous P."/>
            <person name="Smith M.E."/>
        </authorList>
    </citation>
    <scope>NUCLEOTIDE SEQUENCE</scope>
    <source>
        <strain evidence="1">BCRC 34780</strain>
    </source>
</reference>
<proteinExistence type="predicted"/>
<dbReference type="EMBL" id="JANBUN010002880">
    <property type="protein sequence ID" value="KAJ2793436.1"/>
    <property type="molecule type" value="Genomic_DNA"/>
</dbReference>
<evidence type="ECO:0000313" key="2">
    <source>
        <dbReference type="Proteomes" id="UP001140087"/>
    </source>
</evidence>
<gene>
    <name evidence="1" type="ORF">H4R21_005898</name>
</gene>
<protein>
    <submittedName>
        <fullName evidence="1">Uncharacterized protein</fullName>
    </submittedName>
</protein>
<accession>A0ACC1KRT0</accession>
<sequence length="289" mass="29664">MTSMQLHADARPYPPQLPGYHRPPAHPSHAPRGQHRLSLAGDAPLSPHVASLAAEAGPRGRSQSVSTHFSSTSLRISLAQSQPGNVMSPHLPLLARGAYGAAGQAPQSAYASGGYFASRRASVSNVGLAVDPSHSIRIPTILFQRSRSTTDHHQAPPKDPATGEPITPQSGDPAAANDGAGLAGEDLAMQRLQEMISSLRALGTGKTAASAADAPSLPQPDAPLSDPADAAPETPIAMLPTPAAHPTSRFDSILEEDEDTDDDDDDDAPVASSAPPAVAARPASALCAL</sequence>
<evidence type="ECO:0000313" key="1">
    <source>
        <dbReference type="EMBL" id="KAJ2793436.1"/>
    </source>
</evidence>
<name>A0ACC1KRT0_9FUNG</name>